<dbReference type="Gene3D" id="1.10.8.60">
    <property type="match status" value="1"/>
</dbReference>
<evidence type="ECO:0000256" key="4">
    <source>
        <dbReference type="ARBA" id="ARBA00022695"/>
    </source>
</evidence>
<dbReference type="InterPro" id="IPR005790">
    <property type="entry name" value="DNA_polIII_delta"/>
</dbReference>
<dbReference type="SUPFAM" id="SSF52540">
    <property type="entry name" value="P-loop containing nucleoside triphosphate hydrolases"/>
    <property type="match status" value="1"/>
</dbReference>
<dbReference type="Gene3D" id="3.40.50.300">
    <property type="entry name" value="P-loop containing nucleotide triphosphate hydrolases"/>
    <property type="match status" value="1"/>
</dbReference>
<gene>
    <name evidence="11" type="ORF">FC50_GL001720</name>
</gene>
<dbReference type="GO" id="GO:0006261">
    <property type="term" value="P:DNA-templated DNA replication"/>
    <property type="evidence" value="ECO:0007669"/>
    <property type="project" value="TreeGrafter"/>
</dbReference>
<evidence type="ECO:0000256" key="3">
    <source>
        <dbReference type="ARBA" id="ARBA00022679"/>
    </source>
</evidence>
<evidence type="ECO:0000259" key="9">
    <source>
        <dbReference type="Pfam" id="PF06144"/>
    </source>
</evidence>
<dbReference type="PATRIC" id="fig|1423783.4.peg.1762"/>
<accession>A0A0R1TWB9</accession>
<dbReference type="SUPFAM" id="SSF48019">
    <property type="entry name" value="post-AAA+ oligomerization domain-like"/>
    <property type="match status" value="1"/>
</dbReference>
<dbReference type="InterPro" id="IPR008921">
    <property type="entry name" value="DNA_pol3_clamp-load_cplx_C"/>
</dbReference>
<keyword evidence="3" id="KW-0808">Transferase</keyword>
<protein>
    <recommendedName>
        <fullName evidence="2">DNA polymerase III subunit delta</fullName>
        <ecNumber evidence="1">2.7.7.7</ecNumber>
    </recommendedName>
</protein>
<reference evidence="11 12" key="1">
    <citation type="journal article" date="2015" name="Genome Announc.">
        <title>Expanding the biotechnology potential of lactobacilli through comparative genomics of 213 strains and associated genera.</title>
        <authorList>
            <person name="Sun Z."/>
            <person name="Harris H.M."/>
            <person name="McCann A."/>
            <person name="Guo C."/>
            <person name="Argimon S."/>
            <person name="Zhang W."/>
            <person name="Yang X."/>
            <person name="Jeffery I.B."/>
            <person name="Cooney J.C."/>
            <person name="Kagawa T.F."/>
            <person name="Liu W."/>
            <person name="Song Y."/>
            <person name="Salvetti E."/>
            <person name="Wrobel A."/>
            <person name="Rasinkangas P."/>
            <person name="Parkhill J."/>
            <person name="Rea M.C."/>
            <person name="O'Sullivan O."/>
            <person name="Ritari J."/>
            <person name="Douillard F.P."/>
            <person name="Paul Ross R."/>
            <person name="Yang R."/>
            <person name="Briner A.E."/>
            <person name="Felis G.E."/>
            <person name="de Vos W.M."/>
            <person name="Barrangou R."/>
            <person name="Klaenhammer T.R."/>
            <person name="Caufield P.W."/>
            <person name="Cui Y."/>
            <person name="Zhang H."/>
            <person name="O'Toole P.W."/>
        </authorList>
    </citation>
    <scope>NUCLEOTIDE SEQUENCE [LARGE SCALE GENOMIC DNA]</scope>
    <source>
        <strain evidence="11 12">DSM 15945</strain>
    </source>
</reference>
<evidence type="ECO:0000313" key="12">
    <source>
        <dbReference type="Proteomes" id="UP000051922"/>
    </source>
</evidence>
<dbReference type="Pfam" id="PF06144">
    <property type="entry name" value="DNA_pol3_delta"/>
    <property type="match status" value="1"/>
</dbReference>
<evidence type="ECO:0000256" key="7">
    <source>
        <dbReference type="ARBA" id="ARBA00034754"/>
    </source>
</evidence>
<dbReference type="RefSeq" id="WP_056956974.1">
    <property type="nucleotide sequence ID" value="NZ_AZFJ01000052.1"/>
</dbReference>
<keyword evidence="4" id="KW-0548">Nucleotidyltransferase</keyword>
<dbReference type="InterPro" id="IPR010372">
    <property type="entry name" value="DNA_pol3_delta_N"/>
</dbReference>
<sequence>MNVDKLTQSISSGQVGPVYLVTGTETALNQRALAALRAIVPADQQTMNYSRYDLRETDLDTIMNEVDELPFFGDYREIVLDNPDFLTGSGSVTKQESAINDLVDYLQQPATTTVLVFMAPYPKLDARKRVVKALKKAATLVETKPLSEADARRTIRADLAQQQVSITDGGLDALIARTQSDYSAMVAALPKLSMYAHNTGSVDADAVEQLVPRQLTDSVFDMVSAVMQRNVASALRQYRELLQQQEEPLRLISLLESQFRLLIQVQIFNSRGYTQGAAADALKVHPYRVKLAWRSVRQLDHDDLTTAYDMLVRTETAMKRGTVDKELGFELFVLQFAGNGKRYARQ</sequence>
<evidence type="ECO:0000256" key="1">
    <source>
        <dbReference type="ARBA" id="ARBA00012417"/>
    </source>
</evidence>
<dbReference type="OrthoDB" id="9775929at2"/>
<name>A0A0R1TWB9_9LACO</name>
<dbReference type="InterPro" id="IPR048466">
    <property type="entry name" value="DNA_pol3_delta-like_C"/>
</dbReference>
<dbReference type="EMBL" id="AZFJ01000052">
    <property type="protein sequence ID" value="KRL85551.1"/>
    <property type="molecule type" value="Genomic_DNA"/>
</dbReference>
<dbReference type="GO" id="GO:0003887">
    <property type="term" value="F:DNA-directed DNA polymerase activity"/>
    <property type="evidence" value="ECO:0007669"/>
    <property type="project" value="UniProtKB-KW"/>
</dbReference>
<dbReference type="GO" id="GO:0003677">
    <property type="term" value="F:DNA binding"/>
    <property type="evidence" value="ECO:0007669"/>
    <property type="project" value="InterPro"/>
</dbReference>
<keyword evidence="5" id="KW-0235">DNA replication</keyword>
<dbReference type="AlphaFoldDB" id="A0A0R1TWB9"/>
<dbReference type="GO" id="GO:0009360">
    <property type="term" value="C:DNA polymerase III complex"/>
    <property type="evidence" value="ECO:0007669"/>
    <property type="project" value="InterPro"/>
</dbReference>
<evidence type="ECO:0000256" key="8">
    <source>
        <dbReference type="ARBA" id="ARBA00049244"/>
    </source>
</evidence>
<dbReference type="STRING" id="1423783.FC50_GL001720"/>
<dbReference type="Pfam" id="PF21694">
    <property type="entry name" value="DNA_pol3_delta_C"/>
    <property type="match status" value="1"/>
</dbReference>
<keyword evidence="12" id="KW-1185">Reference proteome</keyword>
<dbReference type="PANTHER" id="PTHR34388:SF1">
    <property type="entry name" value="DNA POLYMERASE III SUBUNIT DELTA"/>
    <property type="match status" value="1"/>
</dbReference>
<organism evidence="11 12">
    <name type="scientific">Lacticaseibacillus pantheris DSM 15945 = JCM 12539 = NBRC 106106</name>
    <dbReference type="NCBI Taxonomy" id="1423783"/>
    <lineage>
        <taxon>Bacteria</taxon>
        <taxon>Bacillati</taxon>
        <taxon>Bacillota</taxon>
        <taxon>Bacilli</taxon>
        <taxon>Lactobacillales</taxon>
        <taxon>Lactobacillaceae</taxon>
        <taxon>Lacticaseibacillus</taxon>
    </lineage>
</organism>
<dbReference type="Gene3D" id="1.20.272.10">
    <property type="match status" value="1"/>
</dbReference>
<comment type="similarity">
    <text evidence="7">Belongs to the DNA polymerase HolA subunit family.</text>
</comment>
<dbReference type="Proteomes" id="UP000051922">
    <property type="component" value="Unassembled WGS sequence"/>
</dbReference>
<dbReference type="NCBIfam" id="TIGR01128">
    <property type="entry name" value="holA"/>
    <property type="match status" value="1"/>
</dbReference>
<dbReference type="InterPro" id="IPR027417">
    <property type="entry name" value="P-loop_NTPase"/>
</dbReference>
<comment type="caution">
    <text evidence="11">The sequence shown here is derived from an EMBL/GenBank/DDBJ whole genome shotgun (WGS) entry which is preliminary data.</text>
</comment>
<feature type="domain" description="DNA polymerase III delta N-terminal" evidence="9">
    <location>
        <begin position="19"/>
        <end position="143"/>
    </location>
</feature>
<evidence type="ECO:0000256" key="6">
    <source>
        <dbReference type="ARBA" id="ARBA00022932"/>
    </source>
</evidence>
<dbReference type="EC" id="2.7.7.7" evidence="1"/>
<comment type="catalytic activity">
    <reaction evidence="8">
        <text>DNA(n) + a 2'-deoxyribonucleoside 5'-triphosphate = DNA(n+1) + diphosphate</text>
        <dbReference type="Rhea" id="RHEA:22508"/>
        <dbReference type="Rhea" id="RHEA-COMP:17339"/>
        <dbReference type="Rhea" id="RHEA-COMP:17340"/>
        <dbReference type="ChEBI" id="CHEBI:33019"/>
        <dbReference type="ChEBI" id="CHEBI:61560"/>
        <dbReference type="ChEBI" id="CHEBI:173112"/>
        <dbReference type="EC" id="2.7.7.7"/>
    </reaction>
</comment>
<feature type="domain" description="DNA polymerase III delta subunit-like C-terminal" evidence="10">
    <location>
        <begin position="217"/>
        <end position="336"/>
    </location>
</feature>
<evidence type="ECO:0000256" key="2">
    <source>
        <dbReference type="ARBA" id="ARBA00017703"/>
    </source>
</evidence>
<proteinExistence type="inferred from homology"/>
<evidence type="ECO:0000313" key="11">
    <source>
        <dbReference type="EMBL" id="KRL85551.1"/>
    </source>
</evidence>
<keyword evidence="6" id="KW-0239">DNA-directed DNA polymerase</keyword>
<evidence type="ECO:0000259" key="10">
    <source>
        <dbReference type="Pfam" id="PF21694"/>
    </source>
</evidence>
<dbReference type="PANTHER" id="PTHR34388">
    <property type="entry name" value="DNA POLYMERASE III SUBUNIT DELTA"/>
    <property type="match status" value="1"/>
</dbReference>
<evidence type="ECO:0000256" key="5">
    <source>
        <dbReference type="ARBA" id="ARBA00022705"/>
    </source>
</evidence>